<evidence type="ECO:0000313" key="2">
    <source>
        <dbReference type="Proteomes" id="UP000241247"/>
    </source>
</evidence>
<comment type="caution">
    <text evidence="1">The sequence shown here is derived from an EMBL/GenBank/DDBJ whole genome shotgun (WGS) entry which is preliminary data.</text>
</comment>
<gene>
    <name evidence="1" type="ORF">C7449_106173</name>
</gene>
<proteinExistence type="predicted"/>
<organism evidence="1 2">
    <name type="scientific">Mycoplana dimorpha</name>
    <dbReference type="NCBI Taxonomy" id="28320"/>
    <lineage>
        <taxon>Bacteria</taxon>
        <taxon>Pseudomonadati</taxon>
        <taxon>Pseudomonadota</taxon>
        <taxon>Alphaproteobacteria</taxon>
        <taxon>Hyphomicrobiales</taxon>
        <taxon>Rhizobiaceae</taxon>
        <taxon>Mycoplana</taxon>
    </lineage>
</organism>
<sequence length="76" mass="8225">MSEVILSNCYIEEGFRNGDVLEAFFLASILSRFVSIVPGKAFGPAGILCQPLRPQAWSTRASISALTAFMLSIARS</sequence>
<dbReference type="Proteomes" id="UP000241247">
    <property type="component" value="Unassembled WGS sequence"/>
</dbReference>
<reference evidence="1 2" key="1">
    <citation type="submission" date="2018-04" db="EMBL/GenBank/DDBJ databases">
        <title>Genomic Encyclopedia of Type Strains, Phase IV (KMG-IV): sequencing the most valuable type-strain genomes for metagenomic binning, comparative biology and taxonomic classification.</title>
        <authorList>
            <person name="Goeker M."/>
        </authorList>
    </citation>
    <scope>NUCLEOTIDE SEQUENCE [LARGE SCALE GENOMIC DNA]</scope>
    <source>
        <strain evidence="1 2">DSM 7138</strain>
    </source>
</reference>
<accession>A0A2T5B3E4</accession>
<dbReference type="EMBL" id="PZZZ01000006">
    <property type="protein sequence ID" value="PTM93488.1"/>
    <property type="molecule type" value="Genomic_DNA"/>
</dbReference>
<keyword evidence="2" id="KW-1185">Reference proteome</keyword>
<evidence type="ECO:0000313" key="1">
    <source>
        <dbReference type="EMBL" id="PTM93488.1"/>
    </source>
</evidence>
<dbReference type="AlphaFoldDB" id="A0A2T5B3E4"/>
<name>A0A2T5B3E4_MYCDI</name>
<protein>
    <submittedName>
        <fullName evidence="1">Uncharacterized protein</fullName>
    </submittedName>
</protein>